<organism evidence="1 2">
    <name type="scientific">Candidatus Dojkabacteria bacterium</name>
    <dbReference type="NCBI Taxonomy" id="2099670"/>
    <lineage>
        <taxon>Bacteria</taxon>
        <taxon>Candidatus Dojkabacteria</taxon>
    </lineage>
</organism>
<dbReference type="AlphaFoldDB" id="A0A955RGT8"/>
<comment type="caution">
    <text evidence="1">The sequence shown here is derived from an EMBL/GenBank/DDBJ whole genome shotgun (WGS) entry which is preliminary data.</text>
</comment>
<feature type="non-terminal residue" evidence="1">
    <location>
        <position position="1"/>
    </location>
</feature>
<gene>
    <name evidence="1" type="ORF">KC678_03395</name>
</gene>
<dbReference type="EMBL" id="JAGQLJ010000069">
    <property type="protein sequence ID" value="MCA9381284.1"/>
    <property type="molecule type" value="Genomic_DNA"/>
</dbReference>
<protein>
    <submittedName>
        <fullName evidence="1">Uncharacterized protein</fullName>
    </submittedName>
</protein>
<dbReference type="Proteomes" id="UP000775877">
    <property type="component" value="Unassembled WGS sequence"/>
</dbReference>
<proteinExistence type="predicted"/>
<name>A0A955RGT8_9BACT</name>
<reference evidence="1" key="1">
    <citation type="submission" date="2020-04" db="EMBL/GenBank/DDBJ databases">
        <authorList>
            <person name="Zhang T."/>
        </authorList>
    </citation>
    <scope>NUCLEOTIDE SEQUENCE</scope>
    <source>
        <strain evidence="1">HKST-UBA13</strain>
    </source>
</reference>
<accession>A0A955RGT8</accession>
<evidence type="ECO:0000313" key="2">
    <source>
        <dbReference type="Proteomes" id="UP000775877"/>
    </source>
</evidence>
<sequence>LNTTLSLETTIKSDFKIANTLVVTFPSIGTSEDISVCLPETVRLSSISIDENTIPSERTKVNISDDEVCIVGQSLGETTLGFSWEDEAFASPENESLSLTMGIANVNGARTELDHVINFDRGLEVIVDGQNLGTNGLGSKVVLDNDIVKNITINRE</sequence>
<evidence type="ECO:0000313" key="1">
    <source>
        <dbReference type="EMBL" id="MCA9381284.1"/>
    </source>
</evidence>
<reference evidence="1" key="2">
    <citation type="journal article" date="2021" name="Microbiome">
        <title>Successional dynamics and alternative stable states in a saline activated sludge microbial community over 9 years.</title>
        <authorList>
            <person name="Wang Y."/>
            <person name="Ye J."/>
            <person name="Ju F."/>
            <person name="Liu L."/>
            <person name="Boyd J.A."/>
            <person name="Deng Y."/>
            <person name="Parks D.H."/>
            <person name="Jiang X."/>
            <person name="Yin X."/>
            <person name="Woodcroft B.J."/>
            <person name="Tyson G.W."/>
            <person name="Hugenholtz P."/>
            <person name="Polz M.F."/>
            <person name="Zhang T."/>
        </authorList>
    </citation>
    <scope>NUCLEOTIDE SEQUENCE</scope>
    <source>
        <strain evidence="1">HKST-UBA13</strain>
    </source>
</reference>